<protein>
    <submittedName>
        <fullName evidence="2">Uncharacterized protein</fullName>
    </submittedName>
</protein>
<dbReference type="EMBL" id="WUUQ01000001">
    <property type="protein sequence ID" value="MXQ73073.1"/>
    <property type="molecule type" value="Genomic_DNA"/>
</dbReference>
<keyword evidence="3" id="KW-1185">Reference proteome</keyword>
<keyword evidence="1" id="KW-0812">Transmembrane</keyword>
<name>A0A6N8U8N2_9FIRM</name>
<evidence type="ECO:0000256" key="1">
    <source>
        <dbReference type="SAM" id="Phobius"/>
    </source>
</evidence>
<gene>
    <name evidence="2" type="ORF">GSF08_03870</name>
</gene>
<accession>A0A6N8U8N2</accession>
<feature type="transmembrane region" description="Helical" evidence="1">
    <location>
        <begin position="157"/>
        <end position="178"/>
    </location>
</feature>
<sequence length="224" mass="26756">MNLIRMNRVYSSLCGTYLVKSRSKRTVDMMEKVLFLMQAESLQKQIPLFHCKIFLDGSHIRIPYISNLLAVDQKAFFLPESRYFLFHQGFDEYTKMLNRLRRLDQEQINERVMKILQHHKLDADYFVYAPYHHTWMRRLARLKIEAARHWMMNDIRMILFVPLPAVLIALIKANSTAGEVHVLIHYQRKWALILIGAVTFVSALVWTFHWMRATAYERRHTDCI</sequence>
<dbReference type="RefSeq" id="WP_160624498.1">
    <property type="nucleotide sequence ID" value="NZ_WUUQ01000001.1"/>
</dbReference>
<evidence type="ECO:0000313" key="2">
    <source>
        <dbReference type="EMBL" id="MXQ73073.1"/>
    </source>
</evidence>
<evidence type="ECO:0000313" key="3">
    <source>
        <dbReference type="Proteomes" id="UP000434036"/>
    </source>
</evidence>
<reference evidence="2 3" key="2">
    <citation type="submission" date="2020-01" db="EMBL/GenBank/DDBJ databases">
        <title>Clostridiaceae sp. nov. isolated from the gut of human by culturomics.</title>
        <authorList>
            <person name="Chang Y."/>
        </authorList>
    </citation>
    <scope>NUCLEOTIDE SEQUENCE [LARGE SCALE GENOMIC DNA]</scope>
    <source>
        <strain evidence="2 3">DONG20-135</strain>
    </source>
</reference>
<keyword evidence="1" id="KW-0472">Membrane</keyword>
<proteinExistence type="predicted"/>
<reference evidence="2 3" key="1">
    <citation type="submission" date="2019-12" db="EMBL/GenBank/DDBJ databases">
        <authorList>
            <person name="Yang R."/>
        </authorList>
    </citation>
    <scope>NUCLEOTIDE SEQUENCE [LARGE SCALE GENOMIC DNA]</scope>
    <source>
        <strain evidence="2 3">DONG20-135</strain>
    </source>
</reference>
<feature type="transmembrane region" description="Helical" evidence="1">
    <location>
        <begin position="190"/>
        <end position="211"/>
    </location>
</feature>
<comment type="caution">
    <text evidence="2">The sequence shown here is derived from an EMBL/GenBank/DDBJ whole genome shotgun (WGS) entry which is preliminary data.</text>
</comment>
<dbReference type="Proteomes" id="UP000434036">
    <property type="component" value="Unassembled WGS sequence"/>
</dbReference>
<dbReference type="AlphaFoldDB" id="A0A6N8U8N2"/>
<organism evidence="2 3">
    <name type="scientific">Copranaerobaculum intestinale</name>
    <dbReference type="NCBI Taxonomy" id="2692629"/>
    <lineage>
        <taxon>Bacteria</taxon>
        <taxon>Bacillati</taxon>
        <taxon>Bacillota</taxon>
        <taxon>Erysipelotrichia</taxon>
        <taxon>Erysipelotrichales</taxon>
        <taxon>Erysipelotrichaceae</taxon>
        <taxon>Copranaerobaculum</taxon>
    </lineage>
</organism>
<keyword evidence="1" id="KW-1133">Transmembrane helix</keyword>